<protein>
    <recommendedName>
        <fullName evidence="2">Phytanoyl-CoA dioxygenase</fullName>
    </recommendedName>
</protein>
<name>A0A6C0JW34_9ZZZZ</name>
<sequence length="291" mass="34488">MTFVDIIDENNQFELGTLIEKRKNEMLVWVNGSQRVIPNNRIFCLYETDDMLILENGHEMLYKKIRKYKNIPEEIIENFYDHAASIYNFKTAKLQYETLLECPQIQYIPQDYRADYGLYKIVHFLNKDMCYDLIQYILSRPPNKKPQLSYGKNRTELYLNFDDEIIKKLIKIIKDKLGDRINLLEITALINKPCSYRQPLHRDFNDKDVQTLMIALHDIDMDMGPTQFLPGTNNDKSFEEYEKNELVKNPYYYATLRMGDCVVFDVTLLHCGTENKTNKDRIILSATYQLP</sequence>
<dbReference type="AlphaFoldDB" id="A0A6C0JW34"/>
<dbReference type="InterPro" id="IPR008775">
    <property type="entry name" value="Phytyl_CoA_dOase-like"/>
</dbReference>
<dbReference type="EMBL" id="MN740701">
    <property type="protein sequence ID" value="QHU09026.1"/>
    <property type="molecule type" value="Genomic_DNA"/>
</dbReference>
<proteinExistence type="predicted"/>
<dbReference type="Pfam" id="PF05721">
    <property type="entry name" value="PhyH"/>
    <property type="match status" value="1"/>
</dbReference>
<dbReference type="InterPro" id="IPR051961">
    <property type="entry name" value="Fungal_Metabolite_Diox"/>
</dbReference>
<evidence type="ECO:0008006" key="2">
    <source>
        <dbReference type="Google" id="ProtNLM"/>
    </source>
</evidence>
<reference evidence="1" key="1">
    <citation type="journal article" date="2020" name="Nature">
        <title>Giant virus diversity and host interactions through global metagenomics.</title>
        <authorList>
            <person name="Schulz F."/>
            <person name="Roux S."/>
            <person name="Paez-Espino D."/>
            <person name="Jungbluth S."/>
            <person name="Walsh D.A."/>
            <person name="Denef V.J."/>
            <person name="McMahon K.D."/>
            <person name="Konstantinidis K.T."/>
            <person name="Eloe-Fadrosh E.A."/>
            <person name="Kyrpides N.C."/>
            <person name="Woyke T."/>
        </authorList>
    </citation>
    <scope>NUCLEOTIDE SEQUENCE</scope>
    <source>
        <strain evidence="1">GVMAG-S-1064190-84</strain>
    </source>
</reference>
<dbReference type="PANTHER" id="PTHR37563:SF2">
    <property type="entry name" value="PHYTANOYL-COA DIOXYGENASE FAMILY PROTEIN (AFU_ORTHOLOGUE AFUA_2G03330)"/>
    <property type="match status" value="1"/>
</dbReference>
<dbReference type="SUPFAM" id="SSF51197">
    <property type="entry name" value="Clavaminate synthase-like"/>
    <property type="match status" value="1"/>
</dbReference>
<accession>A0A6C0JW34</accession>
<evidence type="ECO:0000313" key="1">
    <source>
        <dbReference type="EMBL" id="QHU09026.1"/>
    </source>
</evidence>
<dbReference type="PANTHER" id="PTHR37563">
    <property type="entry name" value="PHYTANOYL-COA DIOXYGENASE FAMILY PROTEIN (AFU_ORTHOLOGUE AFUA_2G03330)"/>
    <property type="match status" value="1"/>
</dbReference>
<dbReference type="Gene3D" id="2.60.120.620">
    <property type="entry name" value="q2cbj1_9rhob like domain"/>
    <property type="match status" value="1"/>
</dbReference>
<organism evidence="1">
    <name type="scientific">viral metagenome</name>
    <dbReference type="NCBI Taxonomy" id="1070528"/>
    <lineage>
        <taxon>unclassified sequences</taxon>
        <taxon>metagenomes</taxon>
        <taxon>organismal metagenomes</taxon>
    </lineage>
</organism>